<dbReference type="Pfam" id="PF11246">
    <property type="entry name" value="Phage_gp53"/>
    <property type="match status" value="1"/>
</dbReference>
<dbReference type="InterPro" id="IPR022607">
    <property type="entry name" value="Phage_T4_Gp53_baseplate_wedge"/>
</dbReference>
<proteinExistence type="predicted"/>
<evidence type="ECO:0000313" key="2">
    <source>
        <dbReference type="Proteomes" id="UP000024439"/>
    </source>
</evidence>
<dbReference type="EMBL" id="KJ668714">
    <property type="protein sequence ID" value="AHY83350.1"/>
    <property type="molecule type" value="Genomic_DNA"/>
</dbReference>
<dbReference type="KEGG" id="vg:19485300"/>
<dbReference type="GeneID" id="19485300"/>
<evidence type="ECO:0000313" key="1">
    <source>
        <dbReference type="EMBL" id="AHY83350.1"/>
    </source>
</evidence>
<gene>
    <name evidence="1" type="ORF">e112_160</name>
</gene>
<accession>A0A023ZW25</accession>
<name>A0A023ZW25_9CAUD</name>
<dbReference type="Proteomes" id="UP000024439">
    <property type="component" value="Segment"/>
</dbReference>
<protein>
    <submittedName>
        <fullName evidence="1">Baseplate wedge subunit</fullName>
    </submittedName>
</protein>
<keyword evidence="2" id="KW-1185">Reference proteome</keyword>
<reference evidence="1 2" key="1">
    <citation type="submission" date="2014-10" db="EMBL/GenBank/DDBJ databases">
        <title>Complete genome sequence of e11/2, a T-even type bacteriophage specific for E. coli O157:H7.</title>
        <authorList>
            <person name="Coffey B."/>
            <person name="Ross P."/>
            <person name="O'Flynn G."/>
            <person name="O'Sullivan O."/>
            <person name="Casey A."/>
            <person name="Callanan M."/>
            <person name="Coffey A."/>
            <person name="McAuliffe O."/>
        </authorList>
    </citation>
    <scope>NUCLEOTIDE SEQUENCE [LARGE SCALE GENOMIC DNA]</scope>
</reference>
<dbReference type="RefSeq" id="YP_009030757.1">
    <property type="nucleotide sequence ID" value="NC_024125.2"/>
</dbReference>
<organism evidence="1 2">
    <name type="scientific">Escherichia phage vB_EcoM_112</name>
    <dbReference type="NCBI Taxonomy" id="1495285"/>
    <lineage>
        <taxon>Viruses</taxon>
        <taxon>Duplodnaviria</taxon>
        <taxon>Heunggongvirae</taxon>
        <taxon>Uroviricota</taxon>
        <taxon>Caudoviricetes</taxon>
        <taxon>Pantevenvirales</taxon>
        <taxon>Straboviridae</taxon>
        <taxon>Tevenvirinae</taxon>
        <taxon>Tequatrovirus</taxon>
        <taxon>Tequatrovirus e112</taxon>
    </lineage>
</organism>
<sequence>MLFTFFDPIEYAAKTVNKNAPTIPMTDIFRNYKDYFKRALAGYRLRTYYIKGSPRPEELANTIYGNPQLYWVLLMCNDNYDPYYGWITSQEAAYQASIQKYKNVGGDQIVYHVNENGEKFYNLISYDDNPYVWYDKGDKARKYPQYEGALAAVDTYEAAVLENEKLRQIKIIAKSDINSFMNDLIRIMEKSYGNDK</sequence>